<dbReference type="Pfam" id="PF10317">
    <property type="entry name" value="7TM_GPCR_Srd"/>
    <property type="match status" value="1"/>
</dbReference>
<dbReference type="eggNOG" id="ENOG502TFPH">
    <property type="taxonomic scope" value="Eukaryota"/>
</dbReference>
<accession>A0A1I7SYA7</accession>
<dbReference type="GO" id="GO:0005886">
    <property type="term" value="C:plasma membrane"/>
    <property type="evidence" value="ECO:0007669"/>
    <property type="project" value="TreeGrafter"/>
</dbReference>
<keyword evidence="1" id="KW-1133">Transmembrane helix</keyword>
<dbReference type="Pfam" id="PF10326">
    <property type="entry name" value="7TM_GPCR_Str"/>
    <property type="match status" value="1"/>
</dbReference>
<dbReference type="AlphaFoldDB" id="A0A1I7SYA7"/>
<proteinExistence type="predicted"/>
<feature type="transmembrane region" description="Helical" evidence="1">
    <location>
        <begin position="91"/>
        <end position="113"/>
    </location>
</feature>
<keyword evidence="1" id="KW-0472">Membrane</keyword>
<sequence length="291" mass="32998">MSSLTRIQHTIQQFCTPLAFSINSLLIQLILYKSPKRLGVYKYLMIYIALFEMLYSALDILAAPDFYSYDSAFLVITLADKVLVPRFFQNALTVVFCSMFGTSMAMFGMHFVYRYLVLTGESYLLRRDVNISDLSYISPNYWIRNENGENVIHLKAVIGMCLLLIMVSISMLSILVFATLSYRNLGSIIKESANSTHYRTLQLQLLNSLVAQALIPALLMQGPSCIVFTVPFFHMGTELSGGILGITVSLYPVLDPLPTMFVIKHYRHALTRFCSSKRKRPNESTVVTMKM</sequence>
<evidence type="ECO:0000313" key="2">
    <source>
        <dbReference type="Proteomes" id="UP000095282"/>
    </source>
</evidence>
<dbReference type="PANTHER" id="PTHR22943:SF65">
    <property type="entry name" value="SEVEN TM RECEPTOR"/>
    <property type="match status" value="1"/>
</dbReference>
<feature type="transmembrane region" description="Helical" evidence="1">
    <location>
        <begin position="239"/>
        <end position="263"/>
    </location>
</feature>
<dbReference type="SUPFAM" id="SSF81321">
    <property type="entry name" value="Family A G protein-coupled receptor-like"/>
    <property type="match status" value="1"/>
</dbReference>
<dbReference type="InterPro" id="IPR019421">
    <property type="entry name" value="7TM_GPCR_serpentine_rcpt_Srd"/>
</dbReference>
<name>A0A1I7SYA7_9PELO</name>
<reference evidence="3" key="1">
    <citation type="submission" date="2016-11" db="UniProtKB">
        <authorList>
            <consortium name="WormBaseParasite"/>
        </authorList>
    </citation>
    <scope>IDENTIFICATION</scope>
</reference>
<dbReference type="InterPro" id="IPR019428">
    <property type="entry name" value="7TM_GPCR_serpentine_rcpt_Str"/>
</dbReference>
<evidence type="ECO:0000313" key="3">
    <source>
        <dbReference type="WBParaSite" id="Csp11.Scaffold290.g749.t2"/>
    </source>
</evidence>
<dbReference type="GO" id="GO:0038022">
    <property type="term" value="F:G protein-coupled olfactory receptor activity"/>
    <property type="evidence" value="ECO:0007669"/>
    <property type="project" value="TreeGrafter"/>
</dbReference>
<dbReference type="Proteomes" id="UP000095282">
    <property type="component" value="Unplaced"/>
</dbReference>
<dbReference type="PANTHER" id="PTHR22943">
    <property type="entry name" value="7-TRANSMEMBRANE DOMAIN RECEPTOR C.ELEGANS"/>
    <property type="match status" value="1"/>
</dbReference>
<keyword evidence="1" id="KW-0812">Transmembrane</keyword>
<feature type="transmembrane region" description="Helical" evidence="1">
    <location>
        <begin position="40"/>
        <end position="60"/>
    </location>
</feature>
<dbReference type="GO" id="GO:0042048">
    <property type="term" value="P:olfactory behavior"/>
    <property type="evidence" value="ECO:0007669"/>
    <property type="project" value="TreeGrafter"/>
</dbReference>
<keyword evidence="2" id="KW-1185">Reference proteome</keyword>
<dbReference type="WBParaSite" id="Csp11.Scaffold290.g749.t2">
    <property type="protein sequence ID" value="Csp11.Scaffold290.g749.t2"/>
    <property type="gene ID" value="Csp11.Scaffold290.g749"/>
</dbReference>
<evidence type="ECO:0000256" key="1">
    <source>
        <dbReference type="SAM" id="Phobius"/>
    </source>
</evidence>
<feature type="transmembrane region" description="Helical" evidence="1">
    <location>
        <begin position="156"/>
        <end position="180"/>
    </location>
</feature>
<organism evidence="2 3">
    <name type="scientific">Caenorhabditis tropicalis</name>
    <dbReference type="NCBI Taxonomy" id="1561998"/>
    <lineage>
        <taxon>Eukaryota</taxon>
        <taxon>Metazoa</taxon>
        <taxon>Ecdysozoa</taxon>
        <taxon>Nematoda</taxon>
        <taxon>Chromadorea</taxon>
        <taxon>Rhabditida</taxon>
        <taxon>Rhabditina</taxon>
        <taxon>Rhabditomorpha</taxon>
        <taxon>Rhabditoidea</taxon>
        <taxon>Rhabditidae</taxon>
        <taxon>Peloderinae</taxon>
        <taxon>Caenorhabditis</taxon>
    </lineage>
</organism>
<protein>
    <submittedName>
        <fullName evidence="3">Seven TM Receptor</fullName>
    </submittedName>
</protein>